<dbReference type="SUPFAM" id="SSF51604">
    <property type="entry name" value="Enolase C-terminal domain-like"/>
    <property type="match status" value="1"/>
</dbReference>
<dbReference type="NCBIfam" id="TIGR01502">
    <property type="entry name" value="B_methylAsp_ase"/>
    <property type="match status" value="1"/>
</dbReference>
<sequence>MHLDKLQPTDVRFVCGLSGYFHKDLQAVKQSPKYDPLADDIKPVTPGFEKVVQAGEVISILLRLENGTVAIGECVDVIFSGTASRDPLFIPKEHLPLLNKVVRPWLLECDLSTFRSNAIKIDQPWPELGNKRLHAAVRYGISQALLSATALANRCTITEVVSHEWKTSISDRPIGILASCHRNDHLQLDRMIMKKVALLPHASFVHVSDIGPRGEAMLDYVQSVSRRIQERGDPGYRPRLHFDVYGTIGDAFPDAEIPAFLERIEQVARPYDVLIESPIVSSSKESQIRRLHQLKKVLISRRINVGIVADEWCNTLDDIRDFANADAVDYVQVKTPDLGSLHNSIDAVMYCVKENIGCCLGGSANETDISARITSQVALATQPQFLLSKPGIGGDEGVMILTNEMIRTLALIDDDW</sequence>
<reference evidence="15" key="2">
    <citation type="journal article" date="2023" name="IMA Fungus">
        <title>Comparative genomic study of the Penicillium genus elucidates a diverse pangenome and 15 lateral gene transfer events.</title>
        <authorList>
            <person name="Petersen C."/>
            <person name="Sorensen T."/>
            <person name="Nielsen M.R."/>
            <person name="Sondergaard T.E."/>
            <person name="Sorensen J.L."/>
            <person name="Fitzpatrick D.A."/>
            <person name="Frisvad J.C."/>
            <person name="Nielsen K.L."/>
        </authorList>
    </citation>
    <scope>NUCLEOTIDE SEQUENCE</scope>
    <source>
        <strain evidence="15">IBT 3081</strain>
    </source>
</reference>
<dbReference type="InterPro" id="IPR006395">
    <property type="entry name" value="Me_Asp_am_lyase"/>
</dbReference>
<keyword evidence="8 12" id="KW-0460">Magnesium</keyword>
<dbReference type="PANTHER" id="PTHR48073">
    <property type="entry name" value="O-SUCCINYLBENZOATE SYNTHASE-RELATED"/>
    <property type="match status" value="1"/>
</dbReference>
<proteinExistence type="inferred from homology"/>
<dbReference type="Pfam" id="PF07476">
    <property type="entry name" value="MAAL_C"/>
    <property type="match status" value="1"/>
</dbReference>
<evidence type="ECO:0000256" key="5">
    <source>
        <dbReference type="ARBA" id="ARBA00011738"/>
    </source>
</evidence>
<dbReference type="SUPFAM" id="SSF54826">
    <property type="entry name" value="Enolase N-terminal domain-like"/>
    <property type="match status" value="1"/>
</dbReference>
<dbReference type="EMBL" id="JAPZBT010000002">
    <property type="protein sequence ID" value="KAJ5375019.1"/>
    <property type="molecule type" value="Genomic_DNA"/>
</dbReference>
<evidence type="ECO:0000256" key="12">
    <source>
        <dbReference type="PIRSR" id="PIRSR017107-4"/>
    </source>
</evidence>
<dbReference type="AlphaFoldDB" id="A0A9W9SD69"/>
<keyword evidence="16" id="KW-1185">Reference proteome</keyword>
<feature type="site" description="Transition state stabilizer" evidence="11">
    <location>
        <position position="201"/>
    </location>
</feature>
<evidence type="ECO:0000313" key="16">
    <source>
        <dbReference type="Proteomes" id="UP001147752"/>
    </source>
</evidence>
<feature type="binding site" evidence="12">
    <location>
        <position position="310"/>
    </location>
    <ligand>
        <name>Mg(2+)</name>
        <dbReference type="ChEBI" id="CHEBI:18420"/>
    </ligand>
</feature>
<evidence type="ECO:0000256" key="11">
    <source>
        <dbReference type="PIRSR" id="PIRSR017107-3"/>
    </source>
</evidence>
<dbReference type="SFLD" id="SFLDF00007">
    <property type="entry name" value="methylaspartate_ammonia-lyase"/>
    <property type="match status" value="1"/>
</dbReference>
<evidence type="ECO:0000313" key="15">
    <source>
        <dbReference type="EMBL" id="KAJ5375019.1"/>
    </source>
</evidence>
<feature type="domain" description="Methylaspartate ammonia-lyase C-terminal" evidence="14">
    <location>
        <begin position="169"/>
        <end position="412"/>
    </location>
</feature>
<evidence type="ECO:0000259" key="14">
    <source>
        <dbReference type="Pfam" id="PF07476"/>
    </source>
</evidence>
<dbReference type="Proteomes" id="UP001147752">
    <property type="component" value="Unassembled WGS sequence"/>
</dbReference>
<keyword evidence="7 12" id="KW-0479">Metal-binding</keyword>
<dbReference type="GeneID" id="81463938"/>
<organism evidence="15 16">
    <name type="scientific">Penicillium concentricum</name>
    <dbReference type="NCBI Taxonomy" id="293559"/>
    <lineage>
        <taxon>Eukaryota</taxon>
        <taxon>Fungi</taxon>
        <taxon>Dikarya</taxon>
        <taxon>Ascomycota</taxon>
        <taxon>Pezizomycotina</taxon>
        <taxon>Eurotiomycetes</taxon>
        <taxon>Eurotiomycetidae</taxon>
        <taxon>Eurotiales</taxon>
        <taxon>Aspergillaceae</taxon>
        <taxon>Penicillium</taxon>
    </lineage>
</organism>
<evidence type="ECO:0000256" key="9">
    <source>
        <dbReference type="ARBA" id="ARBA00023239"/>
    </source>
</evidence>
<comment type="pathway">
    <text evidence="3">Amino-acid degradation; L-glutamate degradation via mesaconate pathway; acetate and pyruvate from L-glutamate: step 2/4.</text>
</comment>
<evidence type="ECO:0000256" key="7">
    <source>
        <dbReference type="ARBA" id="ARBA00022723"/>
    </source>
</evidence>
<dbReference type="Gene3D" id="3.30.390.10">
    <property type="entry name" value="Enolase-like, N-terminal domain"/>
    <property type="match status" value="1"/>
</dbReference>
<evidence type="ECO:0000256" key="6">
    <source>
        <dbReference type="ARBA" id="ARBA00012993"/>
    </source>
</evidence>
<dbReference type="Pfam" id="PF05034">
    <property type="entry name" value="MAAL_N"/>
    <property type="match status" value="1"/>
</dbReference>
<dbReference type="InterPro" id="IPR022665">
    <property type="entry name" value="MeAsp_NH4-lyase_N"/>
</dbReference>
<feature type="domain" description="Methylaspartate ammonia-lyase N-terminal" evidence="13">
    <location>
        <begin position="8"/>
        <end position="166"/>
    </location>
</feature>
<dbReference type="RefSeq" id="XP_056581005.1">
    <property type="nucleotide sequence ID" value="XM_056724755.1"/>
</dbReference>
<evidence type="ECO:0000256" key="2">
    <source>
        <dbReference type="ARBA" id="ARBA00001946"/>
    </source>
</evidence>
<accession>A0A9W9SD69</accession>
<comment type="caution">
    <text evidence="15">The sequence shown here is derived from an EMBL/GenBank/DDBJ whole genome shotgun (WGS) entry which is preliminary data.</text>
</comment>
<gene>
    <name evidence="15" type="ORF">N7517_007025</name>
</gene>
<evidence type="ECO:0000256" key="8">
    <source>
        <dbReference type="ARBA" id="ARBA00022842"/>
    </source>
</evidence>
<dbReference type="SFLD" id="SFLDG00151">
    <property type="entry name" value="methylaspartate_ammonia-lyase"/>
    <property type="match status" value="1"/>
</dbReference>
<keyword evidence="9" id="KW-0456">Lyase</keyword>
<dbReference type="SFLD" id="SFLDS00001">
    <property type="entry name" value="Enolase"/>
    <property type="match status" value="1"/>
</dbReference>
<evidence type="ECO:0000259" key="13">
    <source>
        <dbReference type="Pfam" id="PF05034"/>
    </source>
</evidence>
<comment type="catalytic activity">
    <reaction evidence="1">
        <text>(2S,3S)-3-methyl-L-aspartate = mesaconate + NH4(+)</text>
        <dbReference type="Rhea" id="RHEA:12829"/>
        <dbReference type="ChEBI" id="CHEBI:28938"/>
        <dbReference type="ChEBI" id="CHEBI:36986"/>
        <dbReference type="ChEBI" id="CHEBI:58724"/>
        <dbReference type="EC" id="4.3.1.2"/>
    </reaction>
</comment>
<dbReference type="PANTHER" id="PTHR48073:SF2">
    <property type="entry name" value="O-SUCCINYLBENZOATE SYNTHASE"/>
    <property type="match status" value="1"/>
</dbReference>
<dbReference type="PIRSF" id="PIRSF017107">
    <property type="entry name" value="MAL"/>
    <property type="match status" value="1"/>
</dbReference>
<dbReference type="InterPro" id="IPR029017">
    <property type="entry name" value="Enolase-like_N"/>
</dbReference>
<comment type="similarity">
    <text evidence="4">Belongs to the methylaspartate ammonia-lyase family.</text>
</comment>
<dbReference type="EC" id="4.3.1.2" evidence="6"/>
<comment type="subunit">
    <text evidence="5">Homodimer.</text>
</comment>
<dbReference type="InterPro" id="IPR022662">
    <property type="entry name" value="MeAsp_NH4-lyase_C"/>
</dbReference>
<feature type="binding site" evidence="12">
    <location>
        <position position="243"/>
    </location>
    <ligand>
        <name>Mg(2+)</name>
        <dbReference type="ChEBI" id="CHEBI:18420"/>
    </ligand>
</feature>
<dbReference type="OrthoDB" id="4284521at2759"/>
<comment type="cofactor">
    <cofactor evidence="2 12">
        <name>Mg(2+)</name>
        <dbReference type="ChEBI" id="CHEBI:18420"/>
    </cofactor>
</comment>
<dbReference type="Gene3D" id="3.20.20.120">
    <property type="entry name" value="Enolase-like C-terminal domain"/>
    <property type="match status" value="1"/>
</dbReference>
<protein>
    <recommendedName>
        <fullName evidence="6">methylaspartate ammonia-lyase</fullName>
        <ecNumber evidence="6">4.3.1.2</ecNumber>
    </recommendedName>
</protein>
<evidence type="ECO:0000256" key="4">
    <source>
        <dbReference type="ARBA" id="ARBA00009954"/>
    </source>
</evidence>
<name>A0A9W9SD69_9EURO</name>
<dbReference type="InterPro" id="IPR036849">
    <property type="entry name" value="Enolase-like_C_sf"/>
</dbReference>
<dbReference type="GO" id="GO:0050096">
    <property type="term" value="F:methylaspartate ammonia-lyase activity"/>
    <property type="evidence" value="ECO:0007669"/>
    <property type="project" value="UniProtKB-EC"/>
</dbReference>
<feature type="binding site" evidence="12">
    <location>
        <position position="276"/>
    </location>
    <ligand>
        <name>Mg(2+)</name>
        <dbReference type="ChEBI" id="CHEBI:18420"/>
    </ligand>
</feature>
<feature type="active site" description="Proton acceptor" evidence="10">
    <location>
        <position position="334"/>
    </location>
</feature>
<reference evidence="15" key="1">
    <citation type="submission" date="2022-12" db="EMBL/GenBank/DDBJ databases">
        <authorList>
            <person name="Petersen C."/>
        </authorList>
    </citation>
    <scope>NUCLEOTIDE SEQUENCE</scope>
    <source>
        <strain evidence="15">IBT 3081</strain>
    </source>
</reference>
<evidence type="ECO:0000256" key="1">
    <source>
        <dbReference type="ARBA" id="ARBA00000789"/>
    </source>
</evidence>
<evidence type="ECO:0000256" key="3">
    <source>
        <dbReference type="ARBA" id="ARBA00004675"/>
    </source>
</evidence>
<dbReference type="GO" id="GO:0046872">
    <property type="term" value="F:metal ion binding"/>
    <property type="evidence" value="ECO:0007669"/>
    <property type="project" value="UniProtKB-KW"/>
</dbReference>
<evidence type="ECO:0000256" key="10">
    <source>
        <dbReference type="PIRSR" id="PIRSR017107-1"/>
    </source>
</evidence>